<protein>
    <recommendedName>
        <fullName evidence="4">RNase H type-1 domain-containing protein</fullName>
    </recommendedName>
</protein>
<name>A0A8S9SL19_BRACR</name>
<dbReference type="Proteomes" id="UP000712600">
    <property type="component" value="Unassembled WGS sequence"/>
</dbReference>
<dbReference type="AlphaFoldDB" id="A0A8S9SL19"/>
<reference evidence="2" key="1">
    <citation type="submission" date="2019-12" db="EMBL/GenBank/DDBJ databases">
        <title>Genome sequencing and annotation of Brassica cretica.</title>
        <authorList>
            <person name="Studholme D.J."/>
            <person name="Sarris P."/>
        </authorList>
    </citation>
    <scope>NUCLEOTIDE SEQUENCE</scope>
    <source>
        <strain evidence="2">PFS-109/04</strain>
        <tissue evidence="2">Leaf</tissue>
    </source>
</reference>
<proteinExistence type="predicted"/>
<organism evidence="2 3">
    <name type="scientific">Brassica cretica</name>
    <name type="common">Mustard</name>
    <dbReference type="NCBI Taxonomy" id="69181"/>
    <lineage>
        <taxon>Eukaryota</taxon>
        <taxon>Viridiplantae</taxon>
        <taxon>Streptophyta</taxon>
        <taxon>Embryophyta</taxon>
        <taxon>Tracheophyta</taxon>
        <taxon>Spermatophyta</taxon>
        <taxon>Magnoliopsida</taxon>
        <taxon>eudicotyledons</taxon>
        <taxon>Gunneridae</taxon>
        <taxon>Pentapetalae</taxon>
        <taxon>rosids</taxon>
        <taxon>malvids</taxon>
        <taxon>Brassicales</taxon>
        <taxon>Brassicaceae</taxon>
        <taxon>Brassiceae</taxon>
        <taxon>Brassica</taxon>
    </lineage>
</organism>
<dbReference type="EMBL" id="QGKX02000004">
    <property type="protein sequence ID" value="KAF3602236.1"/>
    <property type="molecule type" value="Genomic_DNA"/>
</dbReference>
<evidence type="ECO:0000313" key="2">
    <source>
        <dbReference type="EMBL" id="KAF3602236.1"/>
    </source>
</evidence>
<evidence type="ECO:0008006" key="4">
    <source>
        <dbReference type="Google" id="ProtNLM"/>
    </source>
</evidence>
<feature type="compositionally biased region" description="Basic residues" evidence="1">
    <location>
        <begin position="83"/>
        <end position="96"/>
    </location>
</feature>
<feature type="compositionally biased region" description="Basic residues" evidence="1">
    <location>
        <begin position="128"/>
        <end position="138"/>
    </location>
</feature>
<accession>A0A8S9SL19</accession>
<gene>
    <name evidence="2" type="ORF">F2Q69_00038532</name>
</gene>
<evidence type="ECO:0000313" key="3">
    <source>
        <dbReference type="Proteomes" id="UP000712600"/>
    </source>
</evidence>
<evidence type="ECO:0000256" key="1">
    <source>
        <dbReference type="SAM" id="MobiDB-lite"/>
    </source>
</evidence>
<comment type="caution">
    <text evidence="2">The sequence shown here is derived from an EMBL/GenBank/DDBJ whole genome shotgun (WGS) entry which is preliminary data.</text>
</comment>
<feature type="region of interest" description="Disordered" evidence="1">
    <location>
        <begin position="68"/>
        <end position="99"/>
    </location>
</feature>
<feature type="region of interest" description="Disordered" evidence="1">
    <location>
        <begin position="116"/>
        <end position="210"/>
    </location>
</feature>
<sequence length="237" mass="27060">MHEEWPAFANYLDDIKILKESFSRSELIYVPRTHNSKADSLARSARKQSSFVVHMDEDYPVWFTESPASHNREHSKQFLTQAQRRRAPTTPRRRAKPLAEAEHLIGDLVSHHEAHWREVPTIPNSGLKSKRDKSKKGKHDLSSNPKIRLRREPPLHTTAPHLHKQPKPPPSTNTLREQRLRQDEDGGPEPQTRRKCLSSSPVPQTGVPGIRHSTFESLRVGRISQSIASNLLAYGIP</sequence>